<evidence type="ECO:0000313" key="3">
    <source>
        <dbReference type="Proteomes" id="UP001208570"/>
    </source>
</evidence>
<accession>A0AAD9J944</accession>
<dbReference type="AlphaFoldDB" id="A0AAD9J944"/>
<name>A0AAD9J944_9ANNE</name>
<protein>
    <recommendedName>
        <fullName evidence="4">Eyes absent homolog</fullName>
    </recommendedName>
</protein>
<feature type="region of interest" description="Disordered" evidence="1">
    <location>
        <begin position="52"/>
        <end position="121"/>
    </location>
</feature>
<feature type="compositionally biased region" description="Low complexity" evidence="1">
    <location>
        <begin position="52"/>
        <end position="68"/>
    </location>
</feature>
<feature type="compositionally biased region" description="Polar residues" evidence="1">
    <location>
        <begin position="71"/>
        <end position="103"/>
    </location>
</feature>
<dbReference type="Proteomes" id="UP001208570">
    <property type="component" value="Unassembled WGS sequence"/>
</dbReference>
<sequence>MLVVSCGQLDGLVAEFCHPSRSSAADYGAYTGYNQSSYPNPYSYYSYGAAASIGSSSSTSVPSTQTYQLLPPSTSADSQFSSGLPTSHTPPLKTENNSNTAKTWSPDEVKGEDKSPQDIGQ</sequence>
<reference evidence="2" key="1">
    <citation type="journal article" date="2023" name="Mol. Biol. Evol.">
        <title>Third-Generation Sequencing Reveals the Adaptive Role of the Epigenome in Three Deep-Sea Polychaetes.</title>
        <authorList>
            <person name="Perez M."/>
            <person name="Aroh O."/>
            <person name="Sun Y."/>
            <person name="Lan Y."/>
            <person name="Juniper S.K."/>
            <person name="Young C.R."/>
            <person name="Angers B."/>
            <person name="Qian P.Y."/>
        </authorList>
    </citation>
    <scope>NUCLEOTIDE SEQUENCE</scope>
    <source>
        <strain evidence="2">P08H-3</strain>
    </source>
</reference>
<evidence type="ECO:0000256" key="1">
    <source>
        <dbReference type="SAM" id="MobiDB-lite"/>
    </source>
</evidence>
<comment type="caution">
    <text evidence="2">The sequence shown here is derived from an EMBL/GenBank/DDBJ whole genome shotgun (WGS) entry which is preliminary data.</text>
</comment>
<evidence type="ECO:0000313" key="2">
    <source>
        <dbReference type="EMBL" id="KAK2148902.1"/>
    </source>
</evidence>
<keyword evidence="3" id="KW-1185">Reference proteome</keyword>
<evidence type="ECO:0008006" key="4">
    <source>
        <dbReference type="Google" id="ProtNLM"/>
    </source>
</evidence>
<proteinExistence type="predicted"/>
<dbReference type="EMBL" id="JAODUP010000476">
    <property type="protein sequence ID" value="KAK2148902.1"/>
    <property type="molecule type" value="Genomic_DNA"/>
</dbReference>
<organism evidence="2 3">
    <name type="scientific">Paralvinella palmiformis</name>
    <dbReference type="NCBI Taxonomy" id="53620"/>
    <lineage>
        <taxon>Eukaryota</taxon>
        <taxon>Metazoa</taxon>
        <taxon>Spiralia</taxon>
        <taxon>Lophotrochozoa</taxon>
        <taxon>Annelida</taxon>
        <taxon>Polychaeta</taxon>
        <taxon>Sedentaria</taxon>
        <taxon>Canalipalpata</taxon>
        <taxon>Terebellida</taxon>
        <taxon>Terebelliformia</taxon>
        <taxon>Alvinellidae</taxon>
        <taxon>Paralvinella</taxon>
    </lineage>
</organism>
<gene>
    <name evidence="2" type="ORF">LSH36_476g02037</name>
</gene>
<feature type="compositionally biased region" description="Basic and acidic residues" evidence="1">
    <location>
        <begin position="105"/>
        <end position="121"/>
    </location>
</feature>